<dbReference type="InterPro" id="IPR011032">
    <property type="entry name" value="GroES-like_sf"/>
</dbReference>
<dbReference type="InterPro" id="IPR047122">
    <property type="entry name" value="Trans-enoyl_RdTase-like"/>
</dbReference>
<keyword evidence="2" id="KW-0560">Oxidoreductase</keyword>
<dbReference type="InterPro" id="IPR013154">
    <property type="entry name" value="ADH-like_N"/>
</dbReference>
<organism evidence="4 5">
    <name type="scientific">Fusarium heterosporum</name>
    <dbReference type="NCBI Taxonomy" id="42747"/>
    <lineage>
        <taxon>Eukaryota</taxon>
        <taxon>Fungi</taxon>
        <taxon>Dikarya</taxon>
        <taxon>Ascomycota</taxon>
        <taxon>Pezizomycotina</taxon>
        <taxon>Sordariomycetes</taxon>
        <taxon>Hypocreomycetidae</taxon>
        <taxon>Hypocreales</taxon>
        <taxon>Nectriaceae</taxon>
        <taxon>Fusarium</taxon>
        <taxon>Fusarium heterosporum species complex</taxon>
    </lineage>
</organism>
<dbReference type="PANTHER" id="PTHR45348:SF3">
    <property type="entry name" value="ENOYL REDUCTASE (ER) DOMAIN-CONTAINING PROTEIN"/>
    <property type="match status" value="1"/>
</dbReference>
<comment type="similarity">
    <text evidence="1">Belongs to the zinc-containing alcohol dehydrogenase family.</text>
</comment>
<keyword evidence="5" id="KW-1185">Reference proteome</keyword>
<proteinExistence type="inferred from homology"/>
<dbReference type="GO" id="GO:0016651">
    <property type="term" value="F:oxidoreductase activity, acting on NAD(P)H"/>
    <property type="evidence" value="ECO:0007669"/>
    <property type="project" value="InterPro"/>
</dbReference>
<gene>
    <name evidence="4" type="ORF">FHETE_5779</name>
</gene>
<dbReference type="InterPro" id="IPR013149">
    <property type="entry name" value="ADH-like_C"/>
</dbReference>
<dbReference type="SMART" id="SM00829">
    <property type="entry name" value="PKS_ER"/>
    <property type="match status" value="1"/>
</dbReference>
<evidence type="ECO:0000259" key="3">
    <source>
        <dbReference type="SMART" id="SM00829"/>
    </source>
</evidence>
<comment type="caution">
    <text evidence="4">The sequence shown here is derived from an EMBL/GenBank/DDBJ whole genome shotgun (WGS) entry which is preliminary data.</text>
</comment>
<sequence length="382" mass="42070">MSRPHKAIYMPSPGKHEIRTIQDPYVPEAAQSLVEVQYSAINPADTRHSYMNMTEYVAGYEFTGTVRDIGPESPFKVGQDIFGISTPYDHRPNHLGAHQTFLLAEPLMSFERPSHLDPITAVTLLAGAGTTFDALFNELGYGFSLAGIEGTNPKDEPILIWGGAGAVGQAAIQIAKAAGFGPIFTTASPQNHEALKKLGATEVFDYRSPSVVEDIRAAVRSCGKPLKTGFDAVASGLGIFDGLTEEQEKAVQDKYDQSSPALTRQCCDPDVPSDELRLTAVLPVTKDPTWSFCLNFRPIEMLDIGGEVQDRSNEEMKAAEEKLRVAQRRIEQGIHWLIKNHEQYWEAPRARVVKGLEEGLQGIHDVWSGKTSREKLVIDHRA</sequence>
<dbReference type="EMBL" id="JAAGWQ010000103">
    <property type="protein sequence ID" value="KAF5667076.1"/>
    <property type="molecule type" value="Genomic_DNA"/>
</dbReference>
<feature type="domain" description="Enoyl reductase (ER)" evidence="3">
    <location>
        <begin position="19"/>
        <end position="378"/>
    </location>
</feature>
<evidence type="ECO:0000256" key="2">
    <source>
        <dbReference type="ARBA" id="ARBA00023002"/>
    </source>
</evidence>
<dbReference type="CDD" id="cd08249">
    <property type="entry name" value="enoyl_reductase_like"/>
    <property type="match status" value="1"/>
</dbReference>
<dbReference type="AlphaFoldDB" id="A0A8H5T9H0"/>
<evidence type="ECO:0000313" key="4">
    <source>
        <dbReference type="EMBL" id="KAF5667076.1"/>
    </source>
</evidence>
<dbReference type="InterPro" id="IPR020843">
    <property type="entry name" value="ER"/>
</dbReference>
<dbReference type="Pfam" id="PF00107">
    <property type="entry name" value="ADH_zinc_N"/>
    <property type="match status" value="1"/>
</dbReference>
<dbReference type="Proteomes" id="UP000567885">
    <property type="component" value="Unassembled WGS sequence"/>
</dbReference>
<accession>A0A8H5T9H0</accession>
<name>A0A8H5T9H0_FUSHE</name>
<dbReference type="InterPro" id="IPR036291">
    <property type="entry name" value="NAD(P)-bd_dom_sf"/>
</dbReference>
<dbReference type="Pfam" id="PF08240">
    <property type="entry name" value="ADH_N"/>
    <property type="match status" value="1"/>
</dbReference>
<dbReference type="Gene3D" id="3.90.180.10">
    <property type="entry name" value="Medium-chain alcohol dehydrogenases, catalytic domain"/>
    <property type="match status" value="1"/>
</dbReference>
<dbReference type="OrthoDB" id="10257049at2759"/>
<dbReference type="SUPFAM" id="SSF50129">
    <property type="entry name" value="GroES-like"/>
    <property type="match status" value="1"/>
</dbReference>
<dbReference type="Gene3D" id="3.40.50.720">
    <property type="entry name" value="NAD(P)-binding Rossmann-like Domain"/>
    <property type="match status" value="1"/>
</dbReference>
<dbReference type="SUPFAM" id="SSF51735">
    <property type="entry name" value="NAD(P)-binding Rossmann-fold domains"/>
    <property type="match status" value="1"/>
</dbReference>
<reference evidence="4 5" key="1">
    <citation type="submission" date="2020-05" db="EMBL/GenBank/DDBJ databases">
        <title>Identification and distribution of gene clusters putatively required for synthesis of sphingolipid metabolism inhibitors in phylogenetically diverse species of the filamentous fungus Fusarium.</title>
        <authorList>
            <person name="Kim H.-S."/>
            <person name="Busman M."/>
            <person name="Brown D.W."/>
            <person name="Divon H."/>
            <person name="Uhlig S."/>
            <person name="Proctor R.H."/>
        </authorList>
    </citation>
    <scope>NUCLEOTIDE SEQUENCE [LARGE SCALE GENOMIC DNA]</scope>
    <source>
        <strain evidence="4 5">NRRL 20693</strain>
    </source>
</reference>
<evidence type="ECO:0000256" key="1">
    <source>
        <dbReference type="ARBA" id="ARBA00008072"/>
    </source>
</evidence>
<dbReference type="PANTHER" id="PTHR45348">
    <property type="entry name" value="HYPOTHETICAL OXIDOREDUCTASE (EUROFUNG)"/>
    <property type="match status" value="1"/>
</dbReference>
<evidence type="ECO:0000313" key="5">
    <source>
        <dbReference type="Proteomes" id="UP000567885"/>
    </source>
</evidence>
<protein>
    <submittedName>
        <fullName evidence="4">ToxD-like protein</fullName>
    </submittedName>
</protein>